<evidence type="ECO:0000313" key="1">
    <source>
        <dbReference type="EMBL" id="QVJ01726.1"/>
    </source>
</evidence>
<proteinExistence type="predicted"/>
<accession>A0A975LAS9</accession>
<protein>
    <recommendedName>
        <fullName evidence="3">Lipoprotein</fullName>
    </recommendedName>
</protein>
<sequence length="171" mass="18940">MIRREGRVPAFLVVAVSAGLVLTGCSDPGSETAAEPDVEETADHVSAFWVEREVRVRTLDRMLTEGDSNEVVENTGELRDRLFESRIVREEGDGYVVELDEDQWDTSINLSRIDGALNDAMYHNEVTWCGGPVSGEEFVDAYLDEFDGNLDSHEAYEESIVDYVDCGTGAP</sequence>
<dbReference type="PROSITE" id="PS51257">
    <property type="entry name" value="PROKAR_LIPOPROTEIN"/>
    <property type="match status" value="1"/>
</dbReference>
<gene>
    <name evidence="1" type="ORF">KGD82_01135</name>
</gene>
<reference evidence="1" key="1">
    <citation type="submission" date="2021-05" db="EMBL/GenBank/DDBJ databases">
        <authorList>
            <person name="Kaiqin L."/>
            <person name="Jian G."/>
        </authorList>
    </citation>
    <scope>NUCLEOTIDE SEQUENCE</scope>
    <source>
        <strain evidence="1">HDS5</strain>
    </source>
</reference>
<keyword evidence="2" id="KW-1185">Reference proteome</keyword>
<organism evidence="1 2">
    <name type="scientific">Nocardiopsis eucommiae</name>
    <dbReference type="NCBI Taxonomy" id="2831970"/>
    <lineage>
        <taxon>Bacteria</taxon>
        <taxon>Bacillati</taxon>
        <taxon>Actinomycetota</taxon>
        <taxon>Actinomycetes</taxon>
        <taxon>Streptosporangiales</taxon>
        <taxon>Nocardiopsidaceae</taxon>
        <taxon>Nocardiopsis</taxon>
    </lineage>
</organism>
<name>A0A975LAS9_9ACTN</name>
<evidence type="ECO:0000313" key="2">
    <source>
        <dbReference type="Proteomes" id="UP000682416"/>
    </source>
</evidence>
<dbReference type="KEGG" id="nec:KGD82_01135"/>
<evidence type="ECO:0008006" key="3">
    <source>
        <dbReference type="Google" id="ProtNLM"/>
    </source>
</evidence>
<dbReference type="EMBL" id="CP074402">
    <property type="protein sequence ID" value="QVJ01726.1"/>
    <property type="molecule type" value="Genomic_DNA"/>
</dbReference>
<dbReference type="Proteomes" id="UP000682416">
    <property type="component" value="Chromosome"/>
</dbReference>
<dbReference type="AlphaFoldDB" id="A0A975LAS9"/>
<dbReference type="RefSeq" id="WP_431868350.1">
    <property type="nucleotide sequence ID" value="NZ_CBDRIY010000004.1"/>
</dbReference>